<sequence>MAEMNGSISAAEFDSSVIHISSSISHRVKVSSVDPRNIDCFDARNKSLRVRYVYSVIFFVTNLTAWFIRDYGHSVFPPLYLWKLIGPVVKKPKVNDEESMQQP</sequence>
<name>A0ABR2RA18_9ROSI</name>
<accession>A0ABR2RA18</accession>
<keyword evidence="3" id="KW-1185">Reference proteome</keyword>
<gene>
    <name evidence="2" type="ORF">V6N11_036308</name>
</gene>
<dbReference type="Proteomes" id="UP001396334">
    <property type="component" value="Unassembled WGS sequence"/>
</dbReference>
<keyword evidence="1" id="KW-0812">Transmembrane</keyword>
<comment type="caution">
    <text evidence="2">The sequence shown here is derived from an EMBL/GenBank/DDBJ whole genome shotgun (WGS) entry which is preliminary data.</text>
</comment>
<dbReference type="EMBL" id="JBBPBN010000024">
    <property type="protein sequence ID" value="KAK9009782.1"/>
    <property type="molecule type" value="Genomic_DNA"/>
</dbReference>
<organism evidence="2 3">
    <name type="scientific">Hibiscus sabdariffa</name>
    <name type="common">roselle</name>
    <dbReference type="NCBI Taxonomy" id="183260"/>
    <lineage>
        <taxon>Eukaryota</taxon>
        <taxon>Viridiplantae</taxon>
        <taxon>Streptophyta</taxon>
        <taxon>Embryophyta</taxon>
        <taxon>Tracheophyta</taxon>
        <taxon>Spermatophyta</taxon>
        <taxon>Magnoliopsida</taxon>
        <taxon>eudicotyledons</taxon>
        <taxon>Gunneridae</taxon>
        <taxon>Pentapetalae</taxon>
        <taxon>rosids</taxon>
        <taxon>malvids</taxon>
        <taxon>Malvales</taxon>
        <taxon>Malvaceae</taxon>
        <taxon>Malvoideae</taxon>
        <taxon>Hibiscus</taxon>
    </lineage>
</organism>
<feature type="transmembrane region" description="Helical" evidence="1">
    <location>
        <begin position="52"/>
        <end position="69"/>
    </location>
</feature>
<evidence type="ECO:0000256" key="1">
    <source>
        <dbReference type="SAM" id="Phobius"/>
    </source>
</evidence>
<keyword evidence="1" id="KW-0472">Membrane</keyword>
<evidence type="ECO:0000313" key="3">
    <source>
        <dbReference type="Proteomes" id="UP001396334"/>
    </source>
</evidence>
<reference evidence="2 3" key="1">
    <citation type="journal article" date="2024" name="G3 (Bethesda)">
        <title>Genome assembly of Hibiscus sabdariffa L. provides insights into metabolisms of medicinal natural products.</title>
        <authorList>
            <person name="Kim T."/>
        </authorList>
    </citation>
    <scope>NUCLEOTIDE SEQUENCE [LARGE SCALE GENOMIC DNA]</scope>
    <source>
        <strain evidence="2">TK-2024</strain>
        <tissue evidence="2">Old leaves</tissue>
    </source>
</reference>
<protein>
    <submittedName>
        <fullName evidence="2">Uncharacterized protein</fullName>
    </submittedName>
</protein>
<keyword evidence="1" id="KW-1133">Transmembrane helix</keyword>
<proteinExistence type="predicted"/>
<evidence type="ECO:0000313" key="2">
    <source>
        <dbReference type="EMBL" id="KAK9009782.1"/>
    </source>
</evidence>